<feature type="transmembrane region" description="Helical" evidence="1">
    <location>
        <begin position="143"/>
        <end position="166"/>
    </location>
</feature>
<keyword evidence="1" id="KW-0812">Transmembrane</keyword>
<dbReference type="Proteomes" id="UP000199564">
    <property type="component" value="Unassembled WGS sequence"/>
</dbReference>
<feature type="transmembrane region" description="Helical" evidence="1">
    <location>
        <begin position="113"/>
        <end position="131"/>
    </location>
</feature>
<keyword evidence="1" id="KW-0472">Membrane</keyword>
<protein>
    <submittedName>
        <fullName evidence="3">Ion channel</fullName>
    </submittedName>
</protein>
<dbReference type="Pfam" id="PF07885">
    <property type="entry name" value="Ion_trans_2"/>
    <property type="match status" value="1"/>
</dbReference>
<evidence type="ECO:0000313" key="3">
    <source>
        <dbReference type="EMBL" id="SFN87404.1"/>
    </source>
</evidence>
<feature type="transmembrane region" description="Helical" evidence="1">
    <location>
        <begin position="56"/>
        <end position="74"/>
    </location>
</feature>
<feature type="transmembrane region" description="Helical" evidence="1">
    <location>
        <begin position="26"/>
        <end position="50"/>
    </location>
</feature>
<feature type="domain" description="Potassium channel" evidence="2">
    <location>
        <begin position="180"/>
        <end position="232"/>
    </location>
</feature>
<keyword evidence="1" id="KW-1133">Transmembrane helix</keyword>
<dbReference type="InterPro" id="IPR013099">
    <property type="entry name" value="K_chnl_dom"/>
</dbReference>
<evidence type="ECO:0000259" key="2">
    <source>
        <dbReference type="Pfam" id="PF07885"/>
    </source>
</evidence>
<evidence type="ECO:0000256" key="1">
    <source>
        <dbReference type="SAM" id="Phobius"/>
    </source>
</evidence>
<feature type="transmembrane region" description="Helical" evidence="1">
    <location>
        <begin position="81"/>
        <end position="101"/>
    </location>
</feature>
<proteinExistence type="predicted"/>
<sequence>MEESFQEVKDFKKRTLKRVFTNFTEYWLTDGSFGLLLLILLFTIFILPILIEYGHVEMIFVNLVFLFLFFTGIWSSTQRFLIIFTALLFFAQLTLRILRFSDLPVQFYLTERIVGILNMSIFIFLNLRLLFRDREFNVYRVIGAINVYLCVALLGAFVFEIIHLTLGNSISGELDLKGLDDDYAQYIYFSLVSLTTVGFGDLYPVNIMSKMLSVFLSTVGILYPAVVIAKLVSESKR</sequence>
<dbReference type="SUPFAM" id="SSF81324">
    <property type="entry name" value="Voltage-gated potassium channels"/>
    <property type="match status" value="1"/>
</dbReference>
<dbReference type="AlphaFoldDB" id="A0A1I5CKH4"/>
<dbReference type="Gene3D" id="1.10.287.70">
    <property type="match status" value="1"/>
</dbReference>
<accession>A0A1I5CKH4</accession>
<keyword evidence="4" id="KW-1185">Reference proteome</keyword>
<reference evidence="4" key="1">
    <citation type="submission" date="2016-10" db="EMBL/GenBank/DDBJ databases">
        <authorList>
            <person name="Varghese N."/>
            <person name="Submissions S."/>
        </authorList>
    </citation>
    <scope>NUCLEOTIDE SEQUENCE [LARGE SCALE GENOMIC DNA]</scope>
    <source>
        <strain evidence="4">DSM 15282</strain>
    </source>
</reference>
<name>A0A1I5CKH4_9BACT</name>
<dbReference type="EMBL" id="FOVW01000002">
    <property type="protein sequence ID" value="SFN87404.1"/>
    <property type="molecule type" value="Genomic_DNA"/>
</dbReference>
<dbReference type="RefSeq" id="WP_091650518.1">
    <property type="nucleotide sequence ID" value="NZ_FOVW01000002.1"/>
</dbReference>
<dbReference type="STRING" id="226506.SAMN04488519_102302"/>
<gene>
    <name evidence="3" type="ORF">SAMN04488519_102302</name>
</gene>
<feature type="transmembrane region" description="Helical" evidence="1">
    <location>
        <begin position="212"/>
        <end position="232"/>
    </location>
</feature>
<evidence type="ECO:0000313" key="4">
    <source>
        <dbReference type="Proteomes" id="UP000199564"/>
    </source>
</evidence>
<feature type="transmembrane region" description="Helical" evidence="1">
    <location>
        <begin position="186"/>
        <end position="205"/>
    </location>
</feature>
<organism evidence="3 4">
    <name type="scientific">Algoriphagus ornithinivorans</name>
    <dbReference type="NCBI Taxonomy" id="226506"/>
    <lineage>
        <taxon>Bacteria</taxon>
        <taxon>Pseudomonadati</taxon>
        <taxon>Bacteroidota</taxon>
        <taxon>Cytophagia</taxon>
        <taxon>Cytophagales</taxon>
        <taxon>Cyclobacteriaceae</taxon>
        <taxon>Algoriphagus</taxon>
    </lineage>
</organism>